<evidence type="ECO:0000256" key="2">
    <source>
        <dbReference type="HAMAP-Rule" id="MF_01940"/>
    </source>
</evidence>
<keyword evidence="5" id="KW-1185">Reference proteome</keyword>
<feature type="active site" description="Proton acceptor" evidence="2">
    <location>
        <position position="129"/>
    </location>
</feature>
<dbReference type="Proteomes" id="UP000010808">
    <property type="component" value="Chromosome"/>
</dbReference>
<dbReference type="STRING" id="1121451.DESAM_20394"/>
<dbReference type="HOGENOM" id="CLU_081251_3_2_7"/>
<keyword evidence="1 2" id="KW-0378">Hydrolase</keyword>
<comment type="similarity">
    <text evidence="2">Belongs to the 2H phosphoesterase superfamily. ThpR family.</text>
</comment>
<dbReference type="GO" id="GO:0016874">
    <property type="term" value="F:ligase activity"/>
    <property type="evidence" value="ECO:0007669"/>
    <property type="project" value="UniProtKB-KW"/>
</dbReference>
<protein>
    <recommendedName>
        <fullName evidence="2">RNA 2',3'-cyclic phosphodiesterase</fullName>
        <shortName evidence="2">RNA 2',3'-CPDase</shortName>
        <ecNumber evidence="2">3.1.4.58</ecNumber>
    </recommendedName>
</protein>
<proteinExistence type="inferred from homology"/>
<dbReference type="InterPro" id="IPR004175">
    <property type="entry name" value="RNA_CPDase"/>
</dbReference>
<organism evidence="4 5">
    <name type="scientific">Maridesulfovibrio hydrothermalis AM13 = DSM 14728</name>
    <dbReference type="NCBI Taxonomy" id="1121451"/>
    <lineage>
        <taxon>Bacteria</taxon>
        <taxon>Pseudomonadati</taxon>
        <taxon>Thermodesulfobacteriota</taxon>
        <taxon>Desulfovibrionia</taxon>
        <taxon>Desulfovibrionales</taxon>
        <taxon>Desulfovibrionaceae</taxon>
        <taxon>Maridesulfovibrio</taxon>
    </lineage>
</organism>
<dbReference type="InterPro" id="IPR014051">
    <property type="entry name" value="Phosphoesterase_HXTX"/>
</dbReference>
<dbReference type="AlphaFoldDB" id="L0RAT2"/>
<feature type="active site" description="Proton donor" evidence="2">
    <location>
        <position position="44"/>
    </location>
</feature>
<dbReference type="HAMAP" id="MF_01940">
    <property type="entry name" value="RNA_CPDase"/>
    <property type="match status" value="1"/>
</dbReference>
<dbReference type="PATRIC" id="fig|1121451.3.peg.661"/>
<feature type="short sequence motif" description="HXTX 1" evidence="2">
    <location>
        <begin position="44"/>
        <end position="47"/>
    </location>
</feature>
<comment type="catalytic activity">
    <reaction evidence="2">
        <text>a 3'-end 2',3'-cyclophospho-ribonucleotide-RNA + H2O = a 3'-end 2'-phospho-ribonucleotide-RNA + H(+)</text>
        <dbReference type="Rhea" id="RHEA:11828"/>
        <dbReference type="Rhea" id="RHEA-COMP:10464"/>
        <dbReference type="Rhea" id="RHEA-COMP:17353"/>
        <dbReference type="ChEBI" id="CHEBI:15377"/>
        <dbReference type="ChEBI" id="CHEBI:15378"/>
        <dbReference type="ChEBI" id="CHEBI:83064"/>
        <dbReference type="ChEBI" id="CHEBI:173113"/>
        <dbReference type="EC" id="3.1.4.58"/>
    </reaction>
</comment>
<name>L0RAT2_9BACT</name>
<gene>
    <name evidence="4" type="ORF">DESAM_20394</name>
</gene>
<comment type="function">
    <text evidence="2">Hydrolyzes RNA 2',3'-cyclic phosphodiester to an RNA 2'-phosphomonoester.</text>
</comment>
<dbReference type="RefSeq" id="WP_015335289.1">
    <property type="nucleotide sequence ID" value="NC_020055.1"/>
</dbReference>
<dbReference type="GO" id="GO:0004113">
    <property type="term" value="F:2',3'-cyclic-nucleotide 3'-phosphodiesterase activity"/>
    <property type="evidence" value="ECO:0007669"/>
    <property type="project" value="InterPro"/>
</dbReference>
<evidence type="ECO:0000256" key="1">
    <source>
        <dbReference type="ARBA" id="ARBA00022801"/>
    </source>
</evidence>
<reference evidence="4 5" key="1">
    <citation type="submission" date="2012-10" db="EMBL/GenBank/DDBJ databases">
        <authorList>
            <person name="Genoscope - CEA"/>
        </authorList>
    </citation>
    <scope>NUCLEOTIDE SEQUENCE [LARGE SCALE GENOMIC DNA]</scope>
    <source>
        <strain evidence="5">AM13 / DSM 14728</strain>
    </source>
</reference>
<dbReference type="SUPFAM" id="SSF55144">
    <property type="entry name" value="LigT-like"/>
    <property type="match status" value="1"/>
</dbReference>
<dbReference type="PANTHER" id="PTHR35561">
    <property type="entry name" value="RNA 2',3'-CYCLIC PHOSPHODIESTERASE"/>
    <property type="match status" value="1"/>
</dbReference>
<evidence type="ECO:0000313" key="4">
    <source>
        <dbReference type="EMBL" id="CCO22681.1"/>
    </source>
</evidence>
<dbReference type="KEGG" id="dhy:DESAM_20394"/>
<accession>L0RAT2</accession>
<evidence type="ECO:0000259" key="3">
    <source>
        <dbReference type="Pfam" id="PF02834"/>
    </source>
</evidence>
<evidence type="ECO:0000313" key="5">
    <source>
        <dbReference type="Proteomes" id="UP000010808"/>
    </source>
</evidence>
<dbReference type="OrthoDB" id="9793819at2"/>
<dbReference type="Pfam" id="PF02834">
    <property type="entry name" value="LigT_PEase"/>
    <property type="match status" value="2"/>
</dbReference>
<dbReference type="PANTHER" id="PTHR35561:SF1">
    <property type="entry name" value="RNA 2',3'-CYCLIC PHOSPHODIESTERASE"/>
    <property type="match status" value="1"/>
</dbReference>
<keyword evidence="4" id="KW-0436">Ligase</keyword>
<dbReference type="InterPro" id="IPR009097">
    <property type="entry name" value="Cyclic_Pdiesterase"/>
</dbReference>
<dbReference type="EC" id="3.1.4.58" evidence="2"/>
<dbReference type="NCBIfam" id="TIGR02258">
    <property type="entry name" value="2_5_ligase"/>
    <property type="match status" value="1"/>
</dbReference>
<feature type="domain" description="Phosphoesterase HXTX" evidence="3">
    <location>
        <begin position="13"/>
        <end position="93"/>
    </location>
</feature>
<feature type="domain" description="Phosphoesterase HXTX" evidence="3">
    <location>
        <begin position="111"/>
        <end position="177"/>
    </location>
</feature>
<dbReference type="Gene3D" id="3.90.1140.10">
    <property type="entry name" value="Cyclic phosphodiesterase"/>
    <property type="match status" value="1"/>
</dbReference>
<dbReference type="EMBL" id="FO203522">
    <property type="protein sequence ID" value="CCO22681.1"/>
    <property type="molecule type" value="Genomic_DNA"/>
</dbReference>
<sequence>MEKIRTFIAHPVPQQWKEILSAASAPLKLGLASRVAWVKPENMHFTLKFLGDVPADRIQEIHTALQKIPFAPFEITAGRSGFFPEQAKPRIIWLGLSRGADELCRNGAAIDLKLAELNFEKNQKPCHAHLTLGRIKKQAKDDWSALAERINQIKLPPAKVTSFTLYQSTLTPIGPIYSAIYKYGE</sequence>
<feature type="short sequence motif" description="HXTX 2" evidence="2">
    <location>
        <begin position="129"/>
        <end position="132"/>
    </location>
</feature>
<dbReference type="GO" id="GO:0008664">
    <property type="term" value="F:RNA 2',3'-cyclic 3'-phosphodiesterase activity"/>
    <property type="evidence" value="ECO:0007669"/>
    <property type="project" value="UniProtKB-EC"/>
</dbReference>
<dbReference type="eggNOG" id="COG1514">
    <property type="taxonomic scope" value="Bacteria"/>
</dbReference>